<dbReference type="InterPro" id="IPR012893">
    <property type="entry name" value="HipA-like_C"/>
</dbReference>
<dbReference type="Pfam" id="PF07804">
    <property type="entry name" value="HipA_C"/>
    <property type="match status" value="1"/>
</dbReference>
<dbReference type="OrthoDB" id="9805913at2"/>
<dbReference type="InterPro" id="IPR017508">
    <property type="entry name" value="HipA_N1"/>
</dbReference>
<evidence type="ECO:0000256" key="1">
    <source>
        <dbReference type="ARBA" id="ARBA00010164"/>
    </source>
</evidence>
<dbReference type="InterPro" id="IPR052028">
    <property type="entry name" value="HipA_Ser/Thr_kinase"/>
</dbReference>
<protein>
    <submittedName>
        <fullName evidence="6">HipA protein, DNA binding regulator</fullName>
        <ecNumber evidence="6">2.7.11.1</ecNumber>
    </submittedName>
</protein>
<sequence>MVRRKLYILMNNELVGELTQDNAGGLGFSYVTDWISKSHSRPVSLSLPLVKQKFLGEVVYNFFDNLLPDNPQIRARIQARFQARSSRPFDLLALIGSDCVGAIQIVEHIPQAQQLNIESHVVSEAEIAHTLRSYQTSPLGMNKEDDEFRISIAGAQEKTAFLYYQNEWHKPLGPTPTTHIFKLPVGYLSHQGIDLSESCENEYLCLMLASKFGLDVAKSEILQFEDEKVLVVERFDRKWSRDNRYILRLPQEDLCQSLGYSPNLKYQSDGGPGIKEIMQLLNGSQRPQKDRDEFFKAQIVYWCLGAIDAHAKNFSINLQPQGGYQLTPLYDIISAYPIVEQKQLSFKKLKMAMALYGKNSHYKVHSIQKRHFIETAKNVQYSKIKAVQIFEQVIDRIDSAIDEVTAQLPSHFPEKIAQPIFKGMKNFKERMISLSTLN</sequence>
<dbReference type="PANTHER" id="PTHR37419">
    <property type="entry name" value="SERINE/THREONINE-PROTEIN KINASE TOXIN HIPA"/>
    <property type="match status" value="1"/>
</dbReference>
<name>A0A378HXA2_9GAMM</name>
<keyword evidence="7" id="KW-1185">Reference proteome</keyword>
<evidence type="ECO:0000256" key="2">
    <source>
        <dbReference type="ARBA" id="ARBA00022679"/>
    </source>
</evidence>
<evidence type="ECO:0000259" key="4">
    <source>
        <dbReference type="Pfam" id="PF07804"/>
    </source>
</evidence>
<evidence type="ECO:0000259" key="5">
    <source>
        <dbReference type="Pfam" id="PF13657"/>
    </source>
</evidence>
<dbReference type="PANTHER" id="PTHR37419:SF1">
    <property type="entry name" value="SERINE_THREONINE-PROTEIN KINASE TOXIN HIPA"/>
    <property type="match status" value="1"/>
</dbReference>
<evidence type="ECO:0000313" key="7">
    <source>
        <dbReference type="Proteomes" id="UP000254968"/>
    </source>
</evidence>
<dbReference type="Pfam" id="PF13657">
    <property type="entry name" value="Couple_hipA"/>
    <property type="match status" value="1"/>
</dbReference>
<feature type="domain" description="HipA N-terminal subdomain 1" evidence="5">
    <location>
        <begin position="7"/>
        <end position="105"/>
    </location>
</feature>
<accession>A0A378HXA2</accession>
<gene>
    <name evidence="6" type="primary">hipA_1</name>
    <name evidence="6" type="ORF">NCTC13315_00043</name>
</gene>
<dbReference type="EMBL" id="UGNV01000001">
    <property type="protein sequence ID" value="STX27537.1"/>
    <property type="molecule type" value="Genomic_DNA"/>
</dbReference>
<dbReference type="GO" id="GO:0005829">
    <property type="term" value="C:cytosol"/>
    <property type="evidence" value="ECO:0007669"/>
    <property type="project" value="TreeGrafter"/>
</dbReference>
<dbReference type="AlphaFoldDB" id="A0A378HXA2"/>
<proteinExistence type="inferred from homology"/>
<reference evidence="6 7" key="1">
    <citation type="submission" date="2018-06" db="EMBL/GenBank/DDBJ databases">
        <authorList>
            <consortium name="Pathogen Informatics"/>
            <person name="Doyle S."/>
        </authorList>
    </citation>
    <scope>NUCLEOTIDE SEQUENCE [LARGE SCALE GENOMIC DNA]</scope>
    <source>
        <strain evidence="6 7">NCTC13315</strain>
    </source>
</reference>
<evidence type="ECO:0000313" key="6">
    <source>
        <dbReference type="EMBL" id="STX27537.1"/>
    </source>
</evidence>
<comment type="similarity">
    <text evidence="1">Belongs to the HipA Ser/Thr kinase family.</text>
</comment>
<evidence type="ECO:0000256" key="3">
    <source>
        <dbReference type="ARBA" id="ARBA00022777"/>
    </source>
</evidence>
<keyword evidence="3" id="KW-0418">Kinase</keyword>
<dbReference type="GO" id="GO:0004674">
    <property type="term" value="F:protein serine/threonine kinase activity"/>
    <property type="evidence" value="ECO:0007669"/>
    <property type="project" value="UniProtKB-EC"/>
</dbReference>
<organism evidence="6 7">
    <name type="scientific">Legionella beliardensis</name>
    <dbReference type="NCBI Taxonomy" id="91822"/>
    <lineage>
        <taxon>Bacteria</taxon>
        <taxon>Pseudomonadati</taxon>
        <taxon>Pseudomonadota</taxon>
        <taxon>Gammaproteobacteria</taxon>
        <taxon>Legionellales</taxon>
        <taxon>Legionellaceae</taxon>
        <taxon>Legionella</taxon>
    </lineage>
</organism>
<feature type="domain" description="HipA-like C-terminal" evidence="4">
    <location>
        <begin position="150"/>
        <end position="400"/>
    </location>
</feature>
<dbReference type="CDD" id="cd17808">
    <property type="entry name" value="HipA_Ec_like"/>
    <property type="match status" value="1"/>
</dbReference>
<dbReference type="Proteomes" id="UP000254968">
    <property type="component" value="Unassembled WGS sequence"/>
</dbReference>
<dbReference type="RefSeq" id="WP_115301341.1">
    <property type="nucleotide sequence ID" value="NZ_CAAAHO010000003.1"/>
</dbReference>
<keyword evidence="2 6" id="KW-0808">Transferase</keyword>
<dbReference type="NCBIfam" id="TIGR03071">
    <property type="entry name" value="couple_hipA"/>
    <property type="match status" value="1"/>
</dbReference>
<dbReference type="EC" id="2.7.11.1" evidence="6"/>